<sequence>MTQHVFNILFKPLYSIYVGNTDDLNKNDEEQGKACTVVIEDGEPVVA</sequence>
<accession>A0A0E9PTD2</accession>
<evidence type="ECO:0000313" key="1">
    <source>
        <dbReference type="EMBL" id="JAH07547.1"/>
    </source>
</evidence>
<reference evidence="1" key="1">
    <citation type="submission" date="2014-11" db="EMBL/GenBank/DDBJ databases">
        <authorList>
            <person name="Amaro Gonzalez C."/>
        </authorList>
    </citation>
    <scope>NUCLEOTIDE SEQUENCE</scope>
</reference>
<name>A0A0E9PTD2_ANGAN</name>
<proteinExistence type="predicted"/>
<organism evidence="1">
    <name type="scientific">Anguilla anguilla</name>
    <name type="common">European freshwater eel</name>
    <name type="synonym">Muraena anguilla</name>
    <dbReference type="NCBI Taxonomy" id="7936"/>
    <lineage>
        <taxon>Eukaryota</taxon>
        <taxon>Metazoa</taxon>
        <taxon>Chordata</taxon>
        <taxon>Craniata</taxon>
        <taxon>Vertebrata</taxon>
        <taxon>Euteleostomi</taxon>
        <taxon>Actinopterygii</taxon>
        <taxon>Neopterygii</taxon>
        <taxon>Teleostei</taxon>
        <taxon>Anguilliformes</taxon>
        <taxon>Anguillidae</taxon>
        <taxon>Anguilla</taxon>
    </lineage>
</organism>
<dbReference type="EMBL" id="GBXM01087088">
    <property type="protein sequence ID" value="JAH21489.1"/>
    <property type="molecule type" value="Transcribed_RNA"/>
</dbReference>
<dbReference type="AlphaFoldDB" id="A0A0E9PTD2"/>
<protein>
    <submittedName>
        <fullName evidence="1">Uncharacterized protein</fullName>
    </submittedName>
</protein>
<dbReference type="EMBL" id="GBXM01101030">
    <property type="protein sequence ID" value="JAH07547.1"/>
    <property type="molecule type" value="Transcribed_RNA"/>
</dbReference>
<reference evidence="1" key="2">
    <citation type="journal article" date="2015" name="Fish Shellfish Immunol.">
        <title>Early steps in the European eel (Anguilla anguilla)-Vibrio vulnificus interaction in the gills: Role of the RtxA13 toxin.</title>
        <authorList>
            <person name="Callol A."/>
            <person name="Pajuelo D."/>
            <person name="Ebbesson L."/>
            <person name="Teles M."/>
            <person name="MacKenzie S."/>
            <person name="Amaro C."/>
        </authorList>
    </citation>
    <scope>NUCLEOTIDE SEQUENCE</scope>
</reference>